<protein>
    <recommendedName>
        <fullName evidence="17">Mitochondrial carnitine/acylcarnitine carrier protein</fullName>
    </recommendedName>
    <alternativeName>
        <fullName evidence="19">Carnitine/acylcarnitine translocase</fullName>
    </alternativeName>
    <alternativeName>
        <fullName evidence="18">Solute carrier family 25 member 20</fullName>
    </alternativeName>
</protein>
<comment type="caution">
    <text evidence="25">The sequence shown here is derived from an EMBL/GenBank/DDBJ whole genome shotgun (WGS) entry which is preliminary data.</text>
</comment>
<evidence type="ECO:0000256" key="22">
    <source>
        <dbReference type="SAM" id="MobiDB-lite"/>
    </source>
</evidence>
<comment type="catalytic activity">
    <reaction evidence="14">
        <text>O-hexadecanoyl-(R)-carnitine(in) + (R)-carnitine(out) = O-hexadecanoyl-(R)-carnitine(out) + (R)-carnitine(in)</text>
        <dbReference type="Rhea" id="RHEA:49916"/>
        <dbReference type="ChEBI" id="CHEBI:16347"/>
        <dbReference type="ChEBI" id="CHEBI:17490"/>
    </reaction>
</comment>
<dbReference type="PANTHER" id="PTHR13357">
    <property type="entry name" value="SH3 ADAPTER PROTEIN SPIN90 NCK INTERACTING PROTEIN WITH SH3 DOMAIN"/>
    <property type="match status" value="1"/>
</dbReference>
<comment type="catalytic activity">
    <reaction evidence="13">
        <text>an O-acyl-(R)-carnitine(in) + (R)-carnitine(out) = an O-acyl-(R)-carnitine(out) + (R)-carnitine(in)</text>
        <dbReference type="Rhea" id="RHEA:49924"/>
        <dbReference type="ChEBI" id="CHEBI:16347"/>
        <dbReference type="ChEBI" id="CHEBI:75659"/>
    </reaction>
</comment>
<dbReference type="InterPro" id="IPR023395">
    <property type="entry name" value="MCP_dom_sf"/>
</dbReference>
<proteinExistence type="inferred from homology"/>
<dbReference type="SUPFAM" id="SSF50044">
    <property type="entry name" value="SH3-domain"/>
    <property type="match status" value="1"/>
</dbReference>
<keyword evidence="7 23" id="KW-1133">Transmembrane helix</keyword>
<evidence type="ECO:0000256" key="13">
    <source>
        <dbReference type="ARBA" id="ARBA00051608"/>
    </source>
</evidence>
<dbReference type="PANTHER" id="PTHR13357:SF1">
    <property type="entry name" value="NCK-INTERACTING PROTEIN WITH SH3 DOMAIN"/>
    <property type="match status" value="1"/>
</dbReference>
<evidence type="ECO:0000313" key="25">
    <source>
        <dbReference type="EMBL" id="CAB1432066.1"/>
    </source>
</evidence>
<keyword evidence="6" id="KW-0677">Repeat</keyword>
<dbReference type="Gene3D" id="1.50.40.10">
    <property type="entry name" value="Mitochondrial carrier domain"/>
    <property type="match status" value="2"/>
</dbReference>
<dbReference type="FunFam" id="1.50.40.10:FF:000040">
    <property type="entry name" value="mitochondrial carnitine/acylcarnitine carrier protein"/>
    <property type="match status" value="1"/>
</dbReference>
<dbReference type="AlphaFoldDB" id="A0A9N7UJK4"/>
<keyword evidence="3 20" id="KW-0728">SH3 domain</keyword>
<evidence type="ECO:0000256" key="1">
    <source>
        <dbReference type="ARBA" id="ARBA00004225"/>
    </source>
</evidence>
<evidence type="ECO:0000256" key="15">
    <source>
        <dbReference type="ARBA" id="ARBA00052158"/>
    </source>
</evidence>
<evidence type="ECO:0000256" key="20">
    <source>
        <dbReference type="PROSITE-ProRule" id="PRU00192"/>
    </source>
</evidence>
<dbReference type="Pfam" id="PF09431">
    <property type="entry name" value="SPIN90_LRD"/>
    <property type="match status" value="1"/>
</dbReference>
<dbReference type="GO" id="GO:0071933">
    <property type="term" value="F:Arp2/3 complex binding"/>
    <property type="evidence" value="ECO:0007669"/>
    <property type="project" value="TreeGrafter"/>
</dbReference>
<evidence type="ECO:0000256" key="7">
    <source>
        <dbReference type="ARBA" id="ARBA00022989"/>
    </source>
</evidence>
<dbReference type="InterPro" id="IPR018108">
    <property type="entry name" value="MCP_transmembrane"/>
</dbReference>
<feature type="compositionally biased region" description="Basic and acidic residues" evidence="22">
    <location>
        <begin position="184"/>
        <end position="193"/>
    </location>
</feature>
<comment type="similarity">
    <text evidence="2">Belongs to the mitochondrial carrier (TC 2.A.29) family.</text>
</comment>
<evidence type="ECO:0000256" key="11">
    <source>
        <dbReference type="ARBA" id="ARBA00051539"/>
    </source>
</evidence>
<comment type="function">
    <text evidence="16">Mediates the electroneutral exchange of acylcarnitines (O-acyl-(R)-carnitine or L-acylcarnitine) of different acyl chain lengths (ranging from O-acetyl-(R)-carnitine to long-chain O-acyl-(R)-carnitines) with free carnitine ((R)-carnitine or L-carnitine) across the mitochondrial inner membrane, via a ping-pong mechanism. Key player in the mitochondrial oxidation pathway, it translocates the fatty acids in the form of acylcarnitines into the mitochondrial matrix, where the carnitine palmitoyltransferase 2 (CPT-2) activates them to undergo fatty acid beta-oxidation. Catalyzes the unidirectional transport (uniport) of carnitine at lower rates than the antiport (exchange).</text>
</comment>
<feature type="region of interest" description="Disordered" evidence="22">
    <location>
        <begin position="103"/>
        <end position="316"/>
    </location>
</feature>
<accession>A0A9N7UJK4</accession>
<dbReference type="InterPro" id="IPR001452">
    <property type="entry name" value="SH3_domain"/>
</dbReference>
<name>A0A9N7UJK4_PLEPL</name>
<dbReference type="PROSITE" id="PS50920">
    <property type="entry name" value="SOLCAR"/>
    <property type="match status" value="3"/>
</dbReference>
<dbReference type="InterPro" id="IPR036028">
    <property type="entry name" value="SH3-like_dom_sf"/>
</dbReference>
<feature type="transmembrane region" description="Helical" evidence="23">
    <location>
        <begin position="815"/>
        <end position="835"/>
    </location>
</feature>
<dbReference type="Gene3D" id="2.30.30.40">
    <property type="entry name" value="SH3 Domains"/>
    <property type="match status" value="1"/>
</dbReference>
<evidence type="ECO:0000259" key="24">
    <source>
        <dbReference type="PROSITE" id="PS50002"/>
    </source>
</evidence>
<feature type="repeat" description="Solcar" evidence="21">
    <location>
        <begin position="947"/>
        <end position="1033"/>
    </location>
</feature>
<feature type="repeat" description="Solcar" evidence="21">
    <location>
        <begin position="848"/>
        <end position="936"/>
    </location>
</feature>
<evidence type="ECO:0000256" key="9">
    <source>
        <dbReference type="ARBA" id="ARBA00023136"/>
    </source>
</evidence>
<dbReference type="SMART" id="SM00326">
    <property type="entry name" value="SH3"/>
    <property type="match status" value="1"/>
</dbReference>
<evidence type="ECO:0000256" key="5">
    <source>
        <dbReference type="ARBA" id="ARBA00022692"/>
    </source>
</evidence>
<keyword evidence="8" id="KW-0496">Mitochondrion</keyword>
<evidence type="ECO:0000256" key="6">
    <source>
        <dbReference type="ARBA" id="ARBA00022737"/>
    </source>
</evidence>
<evidence type="ECO:0000256" key="17">
    <source>
        <dbReference type="ARBA" id="ARBA00070372"/>
    </source>
</evidence>
<feature type="repeat" description="Solcar" evidence="21">
    <location>
        <begin position="748"/>
        <end position="839"/>
    </location>
</feature>
<keyword evidence="26" id="KW-1185">Reference proteome</keyword>
<dbReference type="Pfam" id="PF00153">
    <property type="entry name" value="Mito_carr"/>
    <property type="match status" value="3"/>
</dbReference>
<keyword evidence="9 21" id="KW-0472">Membrane</keyword>
<dbReference type="InterPro" id="IPR016024">
    <property type="entry name" value="ARM-type_fold"/>
</dbReference>
<reference evidence="25" key="1">
    <citation type="submission" date="2020-03" db="EMBL/GenBank/DDBJ databases">
        <authorList>
            <person name="Weist P."/>
        </authorList>
    </citation>
    <scope>NUCLEOTIDE SEQUENCE</scope>
</reference>
<feature type="compositionally biased region" description="Polar residues" evidence="22">
    <location>
        <begin position="150"/>
        <end position="161"/>
    </location>
</feature>
<evidence type="ECO:0000256" key="12">
    <source>
        <dbReference type="ARBA" id="ARBA00051543"/>
    </source>
</evidence>
<feature type="compositionally biased region" description="Low complexity" evidence="22">
    <location>
        <begin position="195"/>
        <end position="238"/>
    </location>
</feature>
<evidence type="ECO:0000256" key="2">
    <source>
        <dbReference type="ARBA" id="ARBA00006375"/>
    </source>
</evidence>
<evidence type="ECO:0000256" key="4">
    <source>
        <dbReference type="ARBA" id="ARBA00022448"/>
    </source>
</evidence>
<keyword evidence="5 21" id="KW-0812">Transmembrane</keyword>
<evidence type="ECO:0000313" key="26">
    <source>
        <dbReference type="Proteomes" id="UP001153269"/>
    </source>
</evidence>
<dbReference type="SUPFAM" id="SSF103506">
    <property type="entry name" value="Mitochondrial carrier"/>
    <property type="match status" value="1"/>
</dbReference>
<comment type="subcellular location">
    <subcellularLocation>
        <location evidence="1">Mitochondrion membrane</location>
        <topology evidence="1">Multi-pass membrane protein</topology>
    </subcellularLocation>
</comment>
<evidence type="ECO:0000256" key="16">
    <source>
        <dbReference type="ARBA" id="ARBA00056740"/>
    </source>
</evidence>
<dbReference type="Proteomes" id="UP001153269">
    <property type="component" value="Unassembled WGS sequence"/>
</dbReference>
<dbReference type="CDD" id="cd11849">
    <property type="entry name" value="SH3_SPIN90"/>
    <property type="match status" value="1"/>
</dbReference>
<comment type="catalytic activity">
    <reaction evidence="10">
        <text>O-acetyl-(R)-carnitine(in) + (R)-carnitine(out) = O-acetyl-(R)-carnitine(out) + (R)-carnitine(in)</text>
        <dbReference type="Rhea" id="RHEA:49908"/>
        <dbReference type="ChEBI" id="CHEBI:16347"/>
        <dbReference type="ChEBI" id="CHEBI:57589"/>
    </reaction>
</comment>
<keyword evidence="4" id="KW-0813">Transport</keyword>
<evidence type="ECO:0000256" key="3">
    <source>
        <dbReference type="ARBA" id="ARBA00022443"/>
    </source>
</evidence>
<feature type="compositionally biased region" description="Polar residues" evidence="22">
    <location>
        <begin position="116"/>
        <end position="132"/>
    </location>
</feature>
<dbReference type="InterPro" id="IPR035514">
    <property type="entry name" value="SPIN90_SH3"/>
</dbReference>
<feature type="domain" description="SH3" evidence="24">
    <location>
        <begin position="1"/>
        <end position="58"/>
    </location>
</feature>
<evidence type="ECO:0000256" key="18">
    <source>
        <dbReference type="ARBA" id="ARBA00076488"/>
    </source>
</evidence>
<dbReference type="Pfam" id="PF14604">
    <property type="entry name" value="SH3_9"/>
    <property type="match status" value="1"/>
</dbReference>
<dbReference type="FunFam" id="1.50.40.10:FF:000051">
    <property type="entry name" value="Mitochondrial carnitine/acylcarnitine carrier protein"/>
    <property type="match status" value="1"/>
</dbReference>
<dbReference type="InterPro" id="IPR030125">
    <property type="entry name" value="SPIN90/Ldb17"/>
</dbReference>
<dbReference type="GO" id="GO:0031966">
    <property type="term" value="C:mitochondrial membrane"/>
    <property type="evidence" value="ECO:0007669"/>
    <property type="project" value="UniProtKB-SubCell"/>
</dbReference>
<dbReference type="InterPro" id="IPR018556">
    <property type="entry name" value="SPIN90/Ldb17_LRD"/>
</dbReference>
<evidence type="ECO:0000256" key="21">
    <source>
        <dbReference type="PROSITE-ProRule" id="PRU00282"/>
    </source>
</evidence>
<evidence type="ECO:0000256" key="8">
    <source>
        <dbReference type="ARBA" id="ARBA00023128"/>
    </source>
</evidence>
<evidence type="ECO:0000256" key="19">
    <source>
        <dbReference type="ARBA" id="ARBA00080627"/>
    </source>
</evidence>
<gene>
    <name evidence="25" type="ORF">PLEPLA_LOCUS20123</name>
</gene>
<evidence type="ECO:0000256" key="23">
    <source>
        <dbReference type="SAM" id="Phobius"/>
    </source>
</evidence>
<feature type="transmembrane region" description="Helical" evidence="23">
    <location>
        <begin position="847"/>
        <end position="869"/>
    </location>
</feature>
<dbReference type="SUPFAM" id="SSF48371">
    <property type="entry name" value="ARM repeat"/>
    <property type="match status" value="1"/>
</dbReference>
<dbReference type="GO" id="GO:0006897">
    <property type="term" value="P:endocytosis"/>
    <property type="evidence" value="ECO:0007669"/>
    <property type="project" value="TreeGrafter"/>
</dbReference>
<dbReference type="EMBL" id="CADEAL010001402">
    <property type="protein sequence ID" value="CAB1432066.1"/>
    <property type="molecule type" value="Genomic_DNA"/>
</dbReference>
<organism evidence="25 26">
    <name type="scientific">Pleuronectes platessa</name>
    <name type="common">European plaice</name>
    <dbReference type="NCBI Taxonomy" id="8262"/>
    <lineage>
        <taxon>Eukaryota</taxon>
        <taxon>Metazoa</taxon>
        <taxon>Chordata</taxon>
        <taxon>Craniata</taxon>
        <taxon>Vertebrata</taxon>
        <taxon>Euteleostomi</taxon>
        <taxon>Actinopterygii</taxon>
        <taxon>Neopterygii</taxon>
        <taxon>Teleostei</taxon>
        <taxon>Neoteleostei</taxon>
        <taxon>Acanthomorphata</taxon>
        <taxon>Carangaria</taxon>
        <taxon>Pleuronectiformes</taxon>
        <taxon>Pleuronectoidei</taxon>
        <taxon>Pleuronectidae</taxon>
        <taxon>Pleuronectes</taxon>
    </lineage>
</organism>
<evidence type="ECO:0000256" key="14">
    <source>
        <dbReference type="ARBA" id="ARBA00052075"/>
    </source>
</evidence>
<dbReference type="PROSITE" id="PS50002">
    <property type="entry name" value="SH3"/>
    <property type="match status" value="1"/>
</dbReference>
<sequence>MYRSLFAFRSAEPNSLHFAVGESFLILERSNNHWWLGSRCSSGETGYIPASYIEKIKAPEQDEVLQSIDRAIEGIHNVALKNGGKYNLEQRDVLQKLIHHRKETLARRSSSSSSSLQKQGLPTSSSEISLSNTPPPPNGLNRDYGRHSSVPLSGSMDNMQGEQGLYQVPPQPRRAAPTTPPPPEKQRNSRPAEPDVPSRVSSLSLSPAPSLSISTTSLESGSCPSLVSSDVSLPSVSSTPPPPVPSRVKPTALPLEMLPSDSPPQPAPVKKSPAPQPPQPTATSEPAAENQPESEWPVAPPSVAESRPGSPTITEPVPMTIGAELIELVRKNTSLSYELSRVAVGVVVGHLQTTLPQASSALEQVLLTLVESKDSSPALPQGQVCHDEQRLEVIFSDLARHRDDSQQRSWALHEDHALIACYLEELLKILTDADPEVCKRMCKADHFESIISLVSYYQMELRVSLRLLLLKVFGAMCSLDAAFISTLLNSILPMELARDLQNDTQEHQKMCYTALVLTMIFSMGEQVPYHHYEHLNADFVQFLLDVVEDGLPSDPTEQLPDTFLNLLLAFNLHHTTPSNNVIMEEVKKKNLKILSEKVLLLLNRGDDPVCMFKHTPPAPHSVLKFLQDVFADRETADIFYRTDMMVMIDIAVRQISDLSPGDKVRMEYLSLMHSIMRSTDYLEHQHRLSDLQGALQRILREEEDPGEEEGSATAKQMDKLIVQQIYKEFPQIRAAERKPKMSKQPQPISPLKNFFAGGFGGVCLVFTGHPLDTIKVRLQTQAKPKPGEKLIYGGTIDCFKKTLAKEGVKGLYKGMTAPIIGVAPMFAVCFFGFGLGKKLQQRTPDEILTYQQLFAAGMMSGVFTTAIMAPGERIKCLLQIQAATGEVKYAGPMDCVKQLYREFGIRGVYKGTALTLMRDVPASGMYFMSYEWLKNLLTPAGKSHNELSIPSVLFAGGMAGIFNWAVAIPADVLKSRFQTAPEGKYPNGVRDVLRELIREEGVASLYKGFNAVMLRAFPANAACFLGFEMAMKFLNWLAPNH</sequence>
<evidence type="ECO:0000256" key="10">
    <source>
        <dbReference type="ARBA" id="ARBA00050669"/>
    </source>
</evidence>
<comment type="catalytic activity">
    <reaction evidence="12">
        <text>(R)-carnitine(in) = (R)-carnitine(out)</text>
        <dbReference type="Rhea" id="RHEA:34959"/>
        <dbReference type="ChEBI" id="CHEBI:16347"/>
    </reaction>
</comment>
<comment type="catalytic activity">
    <reaction evidence="15">
        <text>O-octanoyl-(R)-carnitine(in) + (R)-carnitine(out) = O-octanoyl-(R)-carnitine(out) + (R)-carnitine(in)</text>
        <dbReference type="Rhea" id="RHEA:49920"/>
        <dbReference type="ChEBI" id="CHEBI:16347"/>
        <dbReference type="ChEBI" id="CHEBI:18102"/>
    </reaction>
</comment>
<comment type="catalytic activity">
    <reaction evidence="11">
        <text>O-propanoyl-(R)-carnitine(in) + (R)-carnitine(out) = O-propanoyl-(R)-carnitine(out) + (R)-carnitine(in)</text>
        <dbReference type="Rhea" id="RHEA:49912"/>
        <dbReference type="ChEBI" id="CHEBI:16347"/>
        <dbReference type="ChEBI" id="CHEBI:53210"/>
    </reaction>
</comment>